<comment type="caution">
    <text evidence="1">The sequence shown here is derived from an EMBL/GenBank/DDBJ whole genome shotgun (WGS) entry which is preliminary data.</text>
</comment>
<organism evidence="1 2">
    <name type="scientific">Digitaria exilis</name>
    <dbReference type="NCBI Taxonomy" id="1010633"/>
    <lineage>
        <taxon>Eukaryota</taxon>
        <taxon>Viridiplantae</taxon>
        <taxon>Streptophyta</taxon>
        <taxon>Embryophyta</taxon>
        <taxon>Tracheophyta</taxon>
        <taxon>Spermatophyta</taxon>
        <taxon>Magnoliopsida</taxon>
        <taxon>Liliopsida</taxon>
        <taxon>Poales</taxon>
        <taxon>Poaceae</taxon>
        <taxon>PACMAD clade</taxon>
        <taxon>Panicoideae</taxon>
        <taxon>Panicodae</taxon>
        <taxon>Paniceae</taxon>
        <taxon>Anthephorinae</taxon>
        <taxon>Digitaria</taxon>
    </lineage>
</organism>
<proteinExistence type="predicted"/>
<protein>
    <submittedName>
        <fullName evidence="1">Uncharacterized protein</fullName>
    </submittedName>
</protein>
<dbReference type="AlphaFoldDB" id="A0A835FNF9"/>
<accession>A0A835FNF9</accession>
<dbReference type="EMBL" id="JACEFO010000541">
    <property type="protein sequence ID" value="KAF8765894.1"/>
    <property type="molecule type" value="Genomic_DNA"/>
</dbReference>
<name>A0A835FNF9_9POAL</name>
<sequence length="21" mass="2303">MSCQAGCPLFFIPPRQPHVSS</sequence>
<keyword evidence="2" id="KW-1185">Reference proteome</keyword>
<gene>
    <name evidence="1" type="ORF">HU200_008062</name>
</gene>
<evidence type="ECO:0000313" key="1">
    <source>
        <dbReference type="EMBL" id="KAF8765894.1"/>
    </source>
</evidence>
<evidence type="ECO:0000313" key="2">
    <source>
        <dbReference type="Proteomes" id="UP000636709"/>
    </source>
</evidence>
<reference evidence="1" key="1">
    <citation type="submission" date="2020-07" db="EMBL/GenBank/DDBJ databases">
        <title>Genome sequence and genetic diversity analysis of an under-domesticated orphan crop, white fonio (Digitaria exilis).</title>
        <authorList>
            <person name="Bennetzen J.L."/>
            <person name="Chen S."/>
            <person name="Ma X."/>
            <person name="Wang X."/>
            <person name="Yssel A.E.J."/>
            <person name="Chaluvadi S.R."/>
            <person name="Johnson M."/>
            <person name="Gangashetty P."/>
            <person name="Hamidou F."/>
            <person name="Sanogo M.D."/>
            <person name="Zwaenepoel A."/>
            <person name="Wallace J."/>
            <person name="Van De Peer Y."/>
            <person name="Van Deynze A."/>
        </authorList>
    </citation>
    <scope>NUCLEOTIDE SEQUENCE</scope>
    <source>
        <tissue evidence="1">Leaves</tissue>
    </source>
</reference>
<dbReference type="Proteomes" id="UP000636709">
    <property type="component" value="Unassembled WGS sequence"/>
</dbReference>